<name>A0A225DPU9_9BACT</name>
<dbReference type="GO" id="GO:0051301">
    <property type="term" value="P:cell division"/>
    <property type="evidence" value="ECO:0007669"/>
    <property type="project" value="UniProtKB-KW"/>
</dbReference>
<dbReference type="InterPro" id="IPR036390">
    <property type="entry name" value="WH_DNA-bd_sf"/>
</dbReference>
<keyword evidence="1" id="KW-0963">Cytoplasm</keyword>
<dbReference type="EMBL" id="NIDE01000004">
    <property type="protein sequence ID" value="OWK43331.1"/>
    <property type="molecule type" value="Genomic_DNA"/>
</dbReference>
<evidence type="ECO:0000256" key="1">
    <source>
        <dbReference type="ARBA" id="ARBA00022490"/>
    </source>
</evidence>
<evidence type="ECO:0000313" key="6">
    <source>
        <dbReference type="Proteomes" id="UP000214646"/>
    </source>
</evidence>
<accession>A0A225DPU9</accession>
<comment type="caution">
    <text evidence="5">The sequence shown here is derived from an EMBL/GenBank/DDBJ whole genome shotgun (WGS) entry which is preliminary data.</text>
</comment>
<dbReference type="NCBIfam" id="TIGR00281">
    <property type="entry name" value="SMC-Scp complex subunit ScpB"/>
    <property type="match status" value="1"/>
</dbReference>
<reference evidence="6" key="1">
    <citation type="submission" date="2017-06" db="EMBL/GenBank/DDBJ databases">
        <title>Genome analysis of Fimbriiglobus ruber SP5, the first member of the order Planctomycetales with confirmed chitinolytic capability.</title>
        <authorList>
            <person name="Ravin N.V."/>
            <person name="Rakitin A.L."/>
            <person name="Ivanova A.A."/>
            <person name="Beletsky A.V."/>
            <person name="Kulichevskaya I.S."/>
            <person name="Mardanov A.V."/>
            <person name="Dedysh S.N."/>
        </authorList>
    </citation>
    <scope>NUCLEOTIDE SEQUENCE [LARGE SCALE GENOMIC DNA]</scope>
    <source>
        <strain evidence="6">SP5</strain>
    </source>
</reference>
<dbReference type="AlphaFoldDB" id="A0A225DPU9"/>
<protein>
    <submittedName>
        <fullName evidence="5">Segregation and condensation protein B</fullName>
    </submittedName>
</protein>
<proteinExistence type="predicted"/>
<keyword evidence="4" id="KW-0131">Cell cycle</keyword>
<dbReference type="InterPro" id="IPR005234">
    <property type="entry name" value="ScpB_csome_segregation"/>
</dbReference>
<dbReference type="Proteomes" id="UP000214646">
    <property type="component" value="Unassembled WGS sequence"/>
</dbReference>
<dbReference type="PIRSF" id="PIRSF019345">
    <property type="entry name" value="ScpB"/>
    <property type="match status" value="1"/>
</dbReference>
<gene>
    <name evidence="5" type="ORF">FRUB_02930</name>
</gene>
<evidence type="ECO:0000256" key="2">
    <source>
        <dbReference type="ARBA" id="ARBA00022618"/>
    </source>
</evidence>
<keyword evidence="3" id="KW-0159">Chromosome partition</keyword>
<dbReference type="Gene3D" id="1.10.10.10">
    <property type="entry name" value="Winged helix-like DNA-binding domain superfamily/Winged helix DNA-binding domain"/>
    <property type="match status" value="2"/>
</dbReference>
<dbReference type="SUPFAM" id="SSF46785">
    <property type="entry name" value="Winged helix' DNA-binding domain"/>
    <property type="match status" value="2"/>
</dbReference>
<evidence type="ECO:0000256" key="3">
    <source>
        <dbReference type="ARBA" id="ARBA00022829"/>
    </source>
</evidence>
<dbReference type="GO" id="GO:0051304">
    <property type="term" value="P:chromosome separation"/>
    <property type="evidence" value="ECO:0007669"/>
    <property type="project" value="InterPro"/>
</dbReference>
<keyword evidence="2" id="KW-0132">Cell division</keyword>
<dbReference type="InterPro" id="IPR036388">
    <property type="entry name" value="WH-like_DNA-bd_sf"/>
</dbReference>
<dbReference type="Pfam" id="PF04079">
    <property type="entry name" value="SMC_ScpB"/>
    <property type="match status" value="1"/>
</dbReference>
<organism evidence="5 6">
    <name type="scientific">Fimbriiglobus ruber</name>
    <dbReference type="NCBI Taxonomy" id="1908690"/>
    <lineage>
        <taxon>Bacteria</taxon>
        <taxon>Pseudomonadati</taxon>
        <taxon>Planctomycetota</taxon>
        <taxon>Planctomycetia</taxon>
        <taxon>Gemmatales</taxon>
        <taxon>Gemmataceae</taxon>
        <taxon>Fimbriiglobus</taxon>
    </lineage>
</organism>
<dbReference type="PANTHER" id="PTHR34298:SF2">
    <property type="entry name" value="SEGREGATION AND CONDENSATION PROTEIN B"/>
    <property type="match status" value="1"/>
</dbReference>
<keyword evidence="6" id="KW-1185">Reference proteome</keyword>
<dbReference type="PANTHER" id="PTHR34298">
    <property type="entry name" value="SEGREGATION AND CONDENSATION PROTEIN B"/>
    <property type="match status" value="1"/>
</dbReference>
<evidence type="ECO:0000313" key="5">
    <source>
        <dbReference type="EMBL" id="OWK43331.1"/>
    </source>
</evidence>
<sequence>MFRLGARGGDEPASADPLARDAKLARVEAAFFLADEPLAARRVAEVAGLKDAAEARKLVDRLRALYDADETAFQIEERAGGYQLLTRPVFHPWLLRLRRTGHDLRLTPAALETLAVIAYKQPLTRAEVEQVRGVACVDVVRVLMEKGLVRITGRHQSLGRPQLYGTTKKFLQSFGLNTLKDLPEVETLNRPN</sequence>
<evidence type="ECO:0000256" key="4">
    <source>
        <dbReference type="ARBA" id="ARBA00023306"/>
    </source>
</evidence>